<protein>
    <submittedName>
        <fullName evidence="1">Uncharacterized protein</fullName>
    </submittedName>
</protein>
<dbReference type="Proteomes" id="UP000581688">
    <property type="component" value="Unassembled WGS sequence"/>
</dbReference>
<dbReference type="RefSeq" id="WP_174497244.1">
    <property type="nucleotide sequence ID" value="NZ_CADDWK010000013.1"/>
</dbReference>
<accession>A0A841Q957</accession>
<reference evidence="1 2" key="1">
    <citation type="submission" date="2020-08" db="EMBL/GenBank/DDBJ databases">
        <title>Genomic Encyclopedia of Type Strains, Phase IV (KMG-IV): sequencing the most valuable type-strain genomes for metagenomic binning, comparative biology and taxonomic classification.</title>
        <authorList>
            <person name="Goeker M."/>
        </authorList>
    </citation>
    <scope>NUCLEOTIDE SEQUENCE [LARGE SCALE GENOMIC DNA]</scope>
    <source>
        <strain evidence="1 2">DSM 19612</strain>
    </source>
</reference>
<organism evidence="1 2">
    <name type="scientific">Salirhabdus euzebyi</name>
    <dbReference type="NCBI Taxonomy" id="394506"/>
    <lineage>
        <taxon>Bacteria</taxon>
        <taxon>Bacillati</taxon>
        <taxon>Bacillota</taxon>
        <taxon>Bacilli</taxon>
        <taxon>Bacillales</taxon>
        <taxon>Bacillaceae</taxon>
        <taxon>Salirhabdus</taxon>
    </lineage>
</organism>
<gene>
    <name evidence="1" type="ORF">HNQ94_003437</name>
</gene>
<dbReference type="EMBL" id="JACHGH010000013">
    <property type="protein sequence ID" value="MBB6454948.1"/>
    <property type="molecule type" value="Genomic_DNA"/>
</dbReference>
<dbReference type="AlphaFoldDB" id="A0A841Q957"/>
<proteinExistence type="predicted"/>
<evidence type="ECO:0000313" key="2">
    <source>
        <dbReference type="Proteomes" id="UP000581688"/>
    </source>
</evidence>
<evidence type="ECO:0000313" key="1">
    <source>
        <dbReference type="EMBL" id="MBB6454948.1"/>
    </source>
</evidence>
<name>A0A841Q957_9BACI</name>
<keyword evidence="2" id="KW-1185">Reference proteome</keyword>
<sequence length="212" mass="24681">MKLFTVISILALSIITLTFVVHGKIISQNETREISNTELSLTLQEAMEVAQKEALKWNKEARLYLGISVDRDETPTGMDGRRKHWNFQFGTPGKKDLYLVSIRDGEVWKTKHFPNELDSMPKNYFISDIEEFKYDTPELLKKGKKITKIYPGDIFAKGYNFGIKKDSEKKIPLVMVIGWTKTKKSMIYLLFNAITGELEERFEREQYKNIKN</sequence>
<comment type="caution">
    <text evidence="1">The sequence shown here is derived from an EMBL/GenBank/DDBJ whole genome shotgun (WGS) entry which is preliminary data.</text>
</comment>